<dbReference type="PANTHER" id="PTHR43575:SF1">
    <property type="entry name" value="PROTEIN ABCI7, CHLOROPLASTIC"/>
    <property type="match status" value="1"/>
</dbReference>
<comment type="caution">
    <text evidence="2">The sequence shown here is derived from an EMBL/GenBank/DDBJ whole genome shotgun (WGS) entry which is preliminary data.</text>
</comment>
<dbReference type="InterPro" id="IPR037284">
    <property type="entry name" value="SUF_FeS_clus_asmbl_SufBD_sf"/>
</dbReference>
<evidence type="ECO:0000259" key="1">
    <source>
        <dbReference type="Pfam" id="PF01458"/>
    </source>
</evidence>
<dbReference type="SUPFAM" id="SSF101960">
    <property type="entry name" value="Stabilizer of iron transporter SufD"/>
    <property type="match status" value="1"/>
</dbReference>
<dbReference type="PANTHER" id="PTHR43575">
    <property type="entry name" value="PROTEIN ABCI7, CHLOROPLASTIC"/>
    <property type="match status" value="1"/>
</dbReference>
<dbReference type="InterPro" id="IPR055346">
    <property type="entry name" value="Fe-S_cluster_assembly_SufBD"/>
</dbReference>
<reference evidence="2 3" key="1">
    <citation type="submission" date="2019-06" db="EMBL/GenBank/DDBJ databases">
        <title>Genome sequencing of Zymomonas mobilis strains for genetic engineering and biofuel applications.</title>
        <authorList>
            <person name="Teravest M."/>
        </authorList>
    </citation>
    <scope>NUCLEOTIDE SEQUENCE [LARGE SCALE GENOMIC DNA]</scope>
    <source>
        <strain evidence="2 3">AN0101</strain>
    </source>
</reference>
<dbReference type="Proteomes" id="UP000316887">
    <property type="component" value="Unassembled WGS sequence"/>
</dbReference>
<dbReference type="GO" id="GO:0016226">
    <property type="term" value="P:iron-sulfur cluster assembly"/>
    <property type="evidence" value="ECO:0007669"/>
    <property type="project" value="InterPro"/>
</dbReference>
<accession>A0A542W003</accession>
<dbReference type="EMBL" id="VFOF01000001">
    <property type="protein sequence ID" value="TQL16915.1"/>
    <property type="molecule type" value="Genomic_DNA"/>
</dbReference>
<dbReference type="OrthoDB" id="9768262at2"/>
<dbReference type="Pfam" id="PF01458">
    <property type="entry name" value="SUFBD_core"/>
    <property type="match status" value="1"/>
</dbReference>
<evidence type="ECO:0000313" key="2">
    <source>
        <dbReference type="EMBL" id="TQL16915.1"/>
    </source>
</evidence>
<organism evidence="2 3">
    <name type="scientific">Zymomonas mobilis</name>
    <dbReference type="NCBI Taxonomy" id="542"/>
    <lineage>
        <taxon>Bacteria</taxon>
        <taxon>Pseudomonadati</taxon>
        <taxon>Pseudomonadota</taxon>
        <taxon>Alphaproteobacteria</taxon>
        <taxon>Sphingomonadales</taxon>
        <taxon>Zymomonadaceae</taxon>
        <taxon>Zymomonas</taxon>
    </lineage>
</organism>
<dbReference type="RefSeq" id="WP_141919304.1">
    <property type="nucleotide sequence ID" value="NZ_VFOF01000001.1"/>
</dbReference>
<dbReference type="InterPro" id="IPR000825">
    <property type="entry name" value="SUF_FeS_clus_asmbl_SufBD_core"/>
</dbReference>
<name>A0A542W003_ZYMMB</name>
<dbReference type="AlphaFoldDB" id="A0A542W003"/>
<protein>
    <submittedName>
        <fullName evidence="2">Fe-S cluster assembly protein SufD</fullName>
    </submittedName>
</protein>
<evidence type="ECO:0000313" key="3">
    <source>
        <dbReference type="Proteomes" id="UP000316887"/>
    </source>
</evidence>
<proteinExistence type="predicted"/>
<gene>
    <name evidence="2" type="ORF">FBY58_0466</name>
</gene>
<feature type="domain" description="SUF system FeS cluster assembly SufBD core" evidence="1">
    <location>
        <begin position="131"/>
        <end position="345"/>
    </location>
</feature>
<sequence length="373" mass="40854">MTKVEESRGDAVAKPVLTLPSPHNEDWHWSRLNALEALSGEEHGQFPLPNQSSFWSGLTGPKLLFVDGVYQAEASHAGPVKVEAVTEKSQNPLGKMTNGQIGWTLNLEETCAEPIEILYLGSGGAYHMPSSIRLAKNVSATLVETYAGQGWSNRFSYFDLGENARLQRLARLSCEGGFTSLIEEGSLGEKACLITDWIGNKGADSRIDQRFDLNASGAELMSGGAFLAREKQRHDIMIITRHIAEGCQSRQKLRALADDQSTVSLAVRTEVASSAQKSDGEQSLKGLLLSRDATVNMKPELEIYADDVKCAHGAAVGELDPQALFYLESRGIDPEEAKDLLIQSFVMEAFISKPDSLLYSTWLHDTEHWAGEK</sequence>